<reference evidence="2" key="1">
    <citation type="journal article" date="2007" name="PLoS ONE">
        <title>The first genome sequence of an elite grapevine cultivar (Pinot noir Vitis vinifera L.): coping with a highly heterozygous genome.</title>
        <authorList>
            <person name="Velasco R."/>
            <person name="Zharkikh A."/>
            <person name="Troggio M."/>
            <person name="Cartwright D.A."/>
            <person name="Cestaro A."/>
            <person name="Pruss D."/>
            <person name="Pindo M."/>
            <person name="FitzGerald L.M."/>
            <person name="Vezzulli S."/>
            <person name="Reid J."/>
            <person name="Malacarne G."/>
            <person name="Iliev D."/>
            <person name="Coppola G."/>
            <person name="Wardell B."/>
            <person name="Micheletti D."/>
            <person name="Macalma T."/>
            <person name="Facci M."/>
            <person name="Mitchell J.T."/>
            <person name="Perazzolli M."/>
            <person name="Eldredge G."/>
            <person name="Gatto P."/>
            <person name="Oyzerski R."/>
            <person name="Moretto M."/>
            <person name="Gutin N."/>
            <person name="Stefanini M."/>
            <person name="Chen Y."/>
            <person name="Segala C."/>
            <person name="Davenport C."/>
            <person name="Dematte L."/>
            <person name="Mraz A."/>
            <person name="Battilana J."/>
            <person name="Stormo K."/>
            <person name="Costa F."/>
            <person name="Tao Q."/>
            <person name="Si-Ammour A."/>
            <person name="Harkins T."/>
            <person name="Lackey A."/>
            <person name="Perbost C."/>
            <person name="Taillon B."/>
            <person name="Stella A."/>
            <person name="Solovyev V."/>
            <person name="Fawcett J.A."/>
            <person name="Sterck L."/>
            <person name="Vandepoele K."/>
            <person name="Grando S.M."/>
            <person name="Toppo S."/>
            <person name="Moser C."/>
            <person name="Lanchbury J."/>
            <person name="Bogden R."/>
            <person name="Skolnick M."/>
            <person name="Sgaramella V."/>
            <person name="Bhatnagar S.K."/>
            <person name="Fontana P."/>
            <person name="Gutin A."/>
            <person name="Van de Peer Y."/>
            <person name="Salamini F."/>
            <person name="Viola R."/>
        </authorList>
    </citation>
    <scope>NUCLEOTIDE SEQUENCE</scope>
</reference>
<evidence type="ECO:0008006" key="3">
    <source>
        <dbReference type="Google" id="ProtNLM"/>
    </source>
</evidence>
<dbReference type="EMBL" id="AM474132">
    <property type="protein sequence ID" value="CAN72793.1"/>
    <property type="molecule type" value="Genomic_DNA"/>
</dbReference>
<proteinExistence type="predicted"/>
<protein>
    <recommendedName>
        <fullName evidence="3">UBN2 domain-containing protein</fullName>
    </recommendedName>
</protein>
<feature type="region of interest" description="Disordered" evidence="1">
    <location>
        <begin position="216"/>
        <end position="235"/>
    </location>
</feature>
<evidence type="ECO:0000313" key="2">
    <source>
        <dbReference type="EMBL" id="CAN72793.1"/>
    </source>
</evidence>
<dbReference type="Pfam" id="PF14223">
    <property type="entry name" value="Retrotran_gag_2"/>
    <property type="match status" value="1"/>
</dbReference>
<accession>A5BWX7</accession>
<evidence type="ECO:0000256" key="1">
    <source>
        <dbReference type="SAM" id="MobiDB-lite"/>
    </source>
</evidence>
<organism evidence="2">
    <name type="scientific">Vitis vinifera</name>
    <name type="common">Grape</name>
    <dbReference type="NCBI Taxonomy" id="29760"/>
    <lineage>
        <taxon>Eukaryota</taxon>
        <taxon>Viridiplantae</taxon>
        <taxon>Streptophyta</taxon>
        <taxon>Embryophyta</taxon>
        <taxon>Tracheophyta</taxon>
        <taxon>Spermatophyta</taxon>
        <taxon>Magnoliopsida</taxon>
        <taxon>eudicotyledons</taxon>
        <taxon>Gunneridae</taxon>
        <taxon>Pentapetalae</taxon>
        <taxon>rosids</taxon>
        <taxon>Vitales</taxon>
        <taxon>Vitaceae</taxon>
        <taxon>Viteae</taxon>
        <taxon>Vitis</taxon>
    </lineage>
</organism>
<gene>
    <name evidence="2" type="ORF">VITISV_013962</name>
</gene>
<sequence length="235" mass="26419">MTPSAILTFYPPLNPLDDSPPSEFTLSVLTCCTSLTSDENGVGEGVSGDPKRGDDEGAVGEDGDRACNDRATSSAPLFRCQQNETIVEMITRFTDIVNGLEALGKTCKESEKVMKILRSFPSKWHTKVTTIQEAKDLTKLPMEELIGSLMTYEINLAKKLQDGEDKKKKNITFKATTKKKEDVKEEKPSEEDDDLALIIRKLNKYMRDERFRGRKFTSRRDLSKKESSSHGDKEK</sequence>
<feature type="region of interest" description="Disordered" evidence="1">
    <location>
        <begin position="39"/>
        <end position="66"/>
    </location>
</feature>
<feature type="compositionally biased region" description="Basic and acidic residues" evidence="1">
    <location>
        <begin position="218"/>
        <end position="235"/>
    </location>
</feature>
<name>A5BWX7_VITVI</name>
<dbReference type="AlphaFoldDB" id="A5BWX7"/>